<dbReference type="SMART" id="SM00518">
    <property type="entry name" value="AP2Ec"/>
    <property type="match status" value="1"/>
</dbReference>
<keyword evidence="7" id="KW-0540">Nuclease</keyword>
<dbReference type="PANTHER" id="PTHR21445:SF0">
    <property type="entry name" value="APURINIC-APYRIMIDINIC ENDONUCLEASE"/>
    <property type="match status" value="1"/>
</dbReference>
<keyword evidence="3 7" id="KW-0227">DNA damage</keyword>
<dbReference type="GO" id="GO:0006284">
    <property type="term" value="P:base-excision repair"/>
    <property type="evidence" value="ECO:0007669"/>
    <property type="project" value="TreeGrafter"/>
</dbReference>
<dbReference type="Pfam" id="PF01261">
    <property type="entry name" value="AP_endonuc_2"/>
    <property type="match status" value="1"/>
</dbReference>
<feature type="binding site" evidence="7">
    <location>
        <position position="178"/>
    </location>
    <ligand>
        <name>Zn(2+)</name>
        <dbReference type="ChEBI" id="CHEBI:29105"/>
        <label>3</label>
    </ligand>
</feature>
<feature type="binding site" evidence="7">
    <location>
        <position position="175"/>
    </location>
    <ligand>
        <name>Zn(2+)</name>
        <dbReference type="ChEBI" id="CHEBI:29105"/>
        <label>2</label>
    </ligand>
</feature>
<evidence type="ECO:0000259" key="8">
    <source>
        <dbReference type="Pfam" id="PF01261"/>
    </source>
</evidence>
<evidence type="ECO:0000256" key="5">
    <source>
        <dbReference type="ARBA" id="ARBA00022833"/>
    </source>
</evidence>
<dbReference type="GO" id="GO:0008270">
    <property type="term" value="F:zinc ion binding"/>
    <property type="evidence" value="ECO:0007669"/>
    <property type="project" value="UniProtKB-UniRule"/>
</dbReference>
<gene>
    <name evidence="7" type="primary">nfo</name>
    <name evidence="9" type="ORF">BHF68_12390</name>
</gene>
<name>A0A1E5FZG9_9FIRM</name>
<feature type="binding site" evidence="7">
    <location>
        <position position="255"/>
    </location>
    <ligand>
        <name>Zn(2+)</name>
        <dbReference type="ChEBI" id="CHEBI:29105"/>
        <label>2</label>
    </ligand>
</feature>
<dbReference type="InterPro" id="IPR013022">
    <property type="entry name" value="Xyl_isomerase-like_TIM-brl"/>
</dbReference>
<feature type="binding site" evidence="7">
    <location>
        <position position="225"/>
    </location>
    <ligand>
        <name>Zn(2+)</name>
        <dbReference type="ChEBI" id="CHEBI:29105"/>
        <label>3</label>
    </ligand>
</feature>
<dbReference type="CDD" id="cd00019">
    <property type="entry name" value="AP2Ec"/>
    <property type="match status" value="1"/>
</dbReference>
<comment type="similarity">
    <text evidence="1 7">Belongs to the AP endonuclease 2 family.</text>
</comment>
<dbReference type="RefSeq" id="WP_069644449.1">
    <property type="nucleotide sequence ID" value="NZ_MIJE01000036.1"/>
</dbReference>
<evidence type="ECO:0000256" key="2">
    <source>
        <dbReference type="ARBA" id="ARBA00022723"/>
    </source>
</evidence>
<keyword evidence="7" id="KW-0255">Endonuclease</keyword>
<dbReference type="Gene3D" id="3.20.20.150">
    <property type="entry name" value="Divalent-metal-dependent TIM barrel enzymes"/>
    <property type="match status" value="1"/>
</dbReference>
<dbReference type="InterPro" id="IPR001719">
    <property type="entry name" value="AP_endonuc_2"/>
</dbReference>
<accession>A0A1E5FZG9</accession>
<dbReference type="GO" id="GO:0003677">
    <property type="term" value="F:DNA binding"/>
    <property type="evidence" value="ECO:0007669"/>
    <property type="project" value="InterPro"/>
</dbReference>
<dbReference type="PANTHER" id="PTHR21445">
    <property type="entry name" value="ENDONUCLEASE IV ENDODEOXYRIBONUCLEASE IV"/>
    <property type="match status" value="1"/>
</dbReference>
<comment type="cofactor">
    <cofactor evidence="7">
        <name>Zn(2+)</name>
        <dbReference type="ChEBI" id="CHEBI:29105"/>
    </cofactor>
    <text evidence="7">Binds 3 Zn(2+) ions.</text>
</comment>
<dbReference type="FunFam" id="3.20.20.150:FF:000001">
    <property type="entry name" value="Probable endonuclease 4"/>
    <property type="match status" value="1"/>
</dbReference>
<keyword evidence="6 7" id="KW-0234">DNA repair</keyword>
<keyword evidence="10" id="KW-1185">Reference proteome</keyword>
<dbReference type="Proteomes" id="UP000094296">
    <property type="component" value="Unassembled WGS sequence"/>
</dbReference>
<proteinExistence type="inferred from homology"/>
<dbReference type="InterPro" id="IPR018246">
    <property type="entry name" value="AP_endonuc_F2_Zn_BS"/>
</dbReference>
<dbReference type="EMBL" id="MIJE01000036">
    <property type="protein sequence ID" value="OEF95636.1"/>
    <property type="molecule type" value="Genomic_DNA"/>
</dbReference>
<dbReference type="GO" id="GO:0008833">
    <property type="term" value="F:deoxyribonuclease IV (phage-T4-induced) activity"/>
    <property type="evidence" value="ECO:0007669"/>
    <property type="project" value="UniProtKB-UniRule"/>
</dbReference>
<feature type="binding site" evidence="7">
    <location>
        <position position="106"/>
    </location>
    <ligand>
        <name>Zn(2+)</name>
        <dbReference type="ChEBI" id="CHEBI:29105"/>
        <label>1</label>
    </ligand>
</feature>
<dbReference type="AlphaFoldDB" id="A0A1E5FZG9"/>
<feature type="binding site" evidence="7">
    <location>
        <position position="210"/>
    </location>
    <ligand>
        <name>Zn(2+)</name>
        <dbReference type="ChEBI" id="CHEBI:29105"/>
        <label>2</label>
    </ligand>
</feature>
<feature type="binding site" evidence="7">
    <location>
        <position position="141"/>
    </location>
    <ligand>
        <name>Zn(2+)</name>
        <dbReference type="ChEBI" id="CHEBI:29105"/>
        <label>2</label>
    </ligand>
</feature>
<feature type="binding site" evidence="7">
    <location>
        <position position="223"/>
    </location>
    <ligand>
        <name>Zn(2+)</name>
        <dbReference type="ChEBI" id="CHEBI:29105"/>
        <label>3</label>
    </ligand>
</feature>
<feature type="binding site" evidence="7">
    <location>
        <position position="66"/>
    </location>
    <ligand>
        <name>Zn(2+)</name>
        <dbReference type="ChEBI" id="CHEBI:29105"/>
        <label>1</label>
    </ligand>
</feature>
<dbReference type="EC" id="3.1.21.2" evidence="7"/>
<dbReference type="SUPFAM" id="SSF51658">
    <property type="entry name" value="Xylose isomerase-like"/>
    <property type="match status" value="1"/>
</dbReference>
<comment type="function">
    <text evidence="7">Endonuclease IV plays a role in DNA repair. It cleaves phosphodiester bonds at apurinic or apyrimidinic (AP) sites, generating a 3'-hydroxyl group and a 5'-terminal sugar phosphate.</text>
</comment>
<dbReference type="PROSITE" id="PS00731">
    <property type="entry name" value="AP_NUCLEASE_F2_3"/>
    <property type="match status" value="1"/>
</dbReference>
<evidence type="ECO:0000256" key="1">
    <source>
        <dbReference type="ARBA" id="ARBA00005340"/>
    </source>
</evidence>
<dbReference type="InterPro" id="IPR036237">
    <property type="entry name" value="Xyl_isomerase-like_sf"/>
</dbReference>
<evidence type="ECO:0000313" key="9">
    <source>
        <dbReference type="EMBL" id="OEF95636.1"/>
    </source>
</evidence>
<evidence type="ECO:0000256" key="6">
    <source>
        <dbReference type="ARBA" id="ARBA00023204"/>
    </source>
</evidence>
<comment type="catalytic activity">
    <reaction evidence="7">
        <text>Endonucleolytic cleavage to 5'-phosphooligonucleotide end-products.</text>
        <dbReference type="EC" id="3.1.21.2"/>
    </reaction>
</comment>
<dbReference type="HAMAP" id="MF_00152">
    <property type="entry name" value="Nfo"/>
    <property type="match status" value="1"/>
</dbReference>
<feature type="domain" description="Xylose isomerase-like TIM barrel" evidence="8">
    <location>
        <begin position="18"/>
        <end position="270"/>
    </location>
</feature>
<feature type="binding site" evidence="7">
    <location>
        <position position="141"/>
    </location>
    <ligand>
        <name>Zn(2+)</name>
        <dbReference type="ChEBI" id="CHEBI:29105"/>
        <label>1</label>
    </ligand>
</feature>
<organism evidence="9 10">
    <name type="scientific">Desulfuribacillus alkaliarsenatis</name>
    <dbReference type="NCBI Taxonomy" id="766136"/>
    <lineage>
        <taxon>Bacteria</taxon>
        <taxon>Bacillati</taxon>
        <taxon>Bacillota</taxon>
        <taxon>Desulfuribacillia</taxon>
        <taxon>Desulfuribacillales</taxon>
        <taxon>Desulfuribacillaceae</taxon>
        <taxon>Desulfuribacillus</taxon>
    </lineage>
</organism>
<evidence type="ECO:0000256" key="4">
    <source>
        <dbReference type="ARBA" id="ARBA00022801"/>
    </source>
</evidence>
<evidence type="ECO:0000256" key="7">
    <source>
        <dbReference type="HAMAP-Rule" id="MF_00152"/>
    </source>
</evidence>
<comment type="caution">
    <text evidence="9">The sequence shown here is derived from an EMBL/GenBank/DDBJ whole genome shotgun (WGS) entry which is preliminary data.</text>
</comment>
<dbReference type="OrthoDB" id="9805666at2"/>
<evidence type="ECO:0000256" key="3">
    <source>
        <dbReference type="ARBA" id="ARBA00022763"/>
    </source>
</evidence>
<dbReference type="GO" id="GO:0003906">
    <property type="term" value="F:DNA-(apurinic or apyrimidinic site) endonuclease activity"/>
    <property type="evidence" value="ECO:0007669"/>
    <property type="project" value="TreeGrafter"/>
</dbReference>
<dbReference type="NCBIfam" id="TIGR00587">
    <property type="entry name" value="nfo"/>
    <property type="match status" value="1"/>
</dbReference>
<dbReference type="PROSITE" id="PS51432">
    <property type="entry name" value="AP_NUCLEASE_F2_4"/>
    <property type="match status" value="1"/>
</dbReference>
<dbReference type="GO" id="GO:0008081">
    <property type="term" value="F:phosphoric diester hydrolase activity"/>
    <property type="evidence" value="ECO:0007669"/>
    <property type="project" value="TreeGrafter"/>
</dbReference>
<sequence>MKIGAHVSFAKGFHGAIKEAVAMNASACQFFTRSPRGGKAKELVDADISKGQALALENGIHTLVIHTPYIINLAAPVEATFTAAKEILSLDIERAEKLGVPFVVVHTGSHAGSGVEAGIKRTAQALNEILTGEEQTTILLEMMAGQGSELGSSFEQVEEILSLVEHSDKIGVCGDTCHMYSAGFDLVNNLETILDDFDARIGLDRLKVFHLNDAKMPLGSKRDRHADIGYGTMGGQFFKDFVRNKRLQDVAFILETPTGVYKEEIAYIRDEADLPVIEKL</sequence>
<dbReference type="STRING" id="766136.BHF68_12390"/>
<reference evidence="9 10" key="1">
    <citation type="submission" date="2016-09" db="EMBL/GenBank/DDBJ databases">
        <title>Draft genome sequence for the type strain of Desulfuribacillus alkaliarsenatis AHT28, an obligately anaerobic, sulfidogenic bacterium isolated from Russian soda lake sediments.</title>
        <authorList>
            <person name="Abin C.A."/>
            <person name="Hollibaugh J.T."/>
        </authorList>
    </citation>
    <scope>NUCLEOTIDE SEQUENCE [LARGE SCALE GENOMIC DNA]</scope>
    <source>
        <strain evidence="9 10">AHT28</strain>
    </source>
</reference>
<protein>
    <recommendedName>
        <fullName evidence="7">Probable endonuclease 4</fullName>
        <ecNumber evidence="7">3.1.21.2</ecNumber>
    </recommendedName>
    <alternativeName>
        <fullName evidence="7">Endodeoxyribonuclease IV</fullName>
    </alternativeName>
    <alternativeName>
        <fullName evidence="7">Endonuclease IV</fullName>
    </alternativeName>
</protein>
<keyword evidence="2 7" id="KW-0479">Metal-binding</keyword>
<keyword evidence="4 7" id="KW-0378">Hydrolase</keyword>
<keyword evidence="5 7" id="KW-0862">Zinc</keyword>
<evidence type="ECO:0000313" key="10">
    <source>
        <dbReference type="Proteomes" id="UP000094296"/>
    </source>
</evidence>